<dbReference type="InterPro" id="IPR004398">
    <property type="entry name" value="RNA_MeTrfase_RsmD"/>
</dbReference>
<evidence type="ECO:0000313" key="5">
    <source>
        <dbReference type="Proteomes" id="UP001165648"/>
    </source>
</evidence>
<dbReference type="SUPFAM" id="SSF53335">
    <property type="entry name" value="S-adenosyl-L-methionine-dependent methyltransferases"/>
    <property type="match status" value="1"/>
</dbReference>
<feature type="region of interest" description="Disordered" evidence="3">
    <location>
        <begin position="1"/>
        <end position="21"/>
    </location>
</feature>
<protein>
    <submittedName>
        <fullName evidence="4">RsmD family RNA methyltransferase</fullName>
    </submittedName>
</protein>
<dbReference type="Pfam" id="PF03602">
    <property type="entry name" value="Cons_hypoth95"/>
    <property type="match status" value="1"/>
</dbReference>
<dbReference type="PANTHER" id="PTHR43542:SF1">
    <property type="entry name" value="METHYLTRANSFERASE"/>
    <property type="match status" value="1"/>
</dbReference>
<dbReference type="EMBL" id="JANIDW010000002">
    <property type="protein sequence ID" value="MCX5614784.1"/>
    <property type="molecule type" value="Genomic_DNA"/>
</dbReference>
<keyword evidence="2" id="KW-0808">Transferase</keyword>
<dbReference type="GO" id="GO:0008168">
    <property type="term" value="F:methyltransferase activity"/>
    <property type="evidence" value="ECO:0007669"/>
    <property type="project" value="UniProtKB-KW"/>
</dbReference>
<evidence type="ECO:0000313" key="4">
    <source>
        <dbReference type="EMBL" id="MCX5614784.1"/>
    </source>
</evidence>
<dbReference type="CDD" id="cd02440">
    <property type="entry name" value="AdoMet_MTases"/>
    <property type="match status" value="1"/>
</dbReference>
<organism evidence="4 5">
    <name type="scientific">Bombella saccharophila</name>
    <dbReference type="NCBI Taxonomy" id="2967338"/>
    <lineage>
        <taxon>Bacteria</taxon>
        <taxon>Pseudomonadati</taxon>
        <taxon>Pseudomonadota</taxon>
        <taxon>Alphaproteobacteria</taxon>
        <taxon>Acetobacterales</taxon>
        <taxon>Acetobacteraceae</taxon>
        <taxon>Bombella</taxon>
    </lineage>
</organism>
<comment type="caution">
    <text evidence="4">The sequence shown here is derived from an EMBL/GenBank/DDBJ whole genome shotgun (WGS) entry which is preliminary data.</text>
</comment>
<accession>A0ABT3W6S7</accession>
<keyword evidence="5" id="KW-1185">Reference proteome</keyword>
<dbReference type="PANTHER" id="PTHR43542">
    <property type="entry name" value="METHYLTRANSFERASE"/>
    <property type="match status" value="1"/>
</dbReference>
<evidence type="ECO:0000256" key="3">
    <source>
        <dbReference type="SAM" id="MobiDB-lite"/>
    </source>
</evidence>
<evidence type="ECO:0000256" key="1">
    <source>
        <dbReference type="ARBA" id="ARBA00022603"/>
    </source>
</evidence>
<dbReference type="RefSeq" id="WP_266106831.1">
    <property type="nucleotide sequence ID" value="NZ_JANIDW010000002.1"/>
</dbReference>
<evidence type="ECO:0000256" key="2">
    <source>
        <dbReference type="ARBA" id="ARBA00022679"/>
    </source>
</evidence>
<dbReference type="GO" id="GO:0032259">
    <property type="term" value="P:methylation"/>
    <property type="evidence" value="ECO:0007669"/>
    <property type="project" value="UniProtKB-KW"/>
</dbReference>
<dbReference type="Proteomes" id="UP001165648">
    <property type="component" value="Unassembled WGS sequence"/>
</dbReference>
<name>A0ABT3W6S7_9PROT</name>
<reference evidence="4 5" key="1">
    <citation type="submission" date="2022-07" db="EMBL/GenBank/DDBJ databases">
        <title>Bombella genomes.</title>
        <authorList>
            <person name="Harer L."/>
            <person name="Styblova S."/>
            <person name="Ehrmann M."/>
        </authorList>
    </citation>
    <scope>NUCLEOTIDE SEQUENCE [LARGE SCALE GENOMIC DNA]</scope>
    <source>
        <strain evidence="4 5">TMW 2.2558</strain>
    </source>
</reference>
<proteinExistence type="predicted"/>
<dbReference type="Gene3D" id="3.40.50.150">
    <property type="entry name" value="Vaccinia Virus protein VP39"/>
    <property type="match status" value="1"/>
</dbReference>
<sequence>MRIIAGTARNRRLQAPPGLTTRPTAQRARQTLFDMLMHAPWFGRDALEQAIVLDSFAGTGALGLEALSRGAQFATFMEGSRPGIAALQHNLQACGMTQRARLRHCDVTRPPKAPQPHTLIFLDPPYHKGLVQKGLRALWRAGWVADGALIIAETESVPLTPDGKEPEEPFQPFHAHLLPSLTAPPPPLLAQRSFGAASIHIWRHDNSVTGARSPLTL</sequence>
<dbReference type="InterPro" id="IPR029063">
    <property type="entry name" value="SAM-dependent_MTases_sf"/>
</dbReference>
<gene>
    <name evidence="4" type="ORF">NQF64_05950</name>
</gene>
<keyword evidence="1 4" id="KW-0489">Methyltransferase</keyword>